<organism evidence="5 6">
    <name type="scientific">Drosophila kikkawai</name>
    <name type="common">Fruit fly</name>
    <dbReference type="NCBI Taxonomy" id="30033"/>
    <lineage>
        <taxon>Eukaryota</taxon>
        <taxon>Metazoa</taxon>
        <taxon>Ecdysozoa</taxon>
        <taxon>Arthropoda</taxon>
        <taxon>Hexapoda</taxon>
        <taxon>Insecta</taxon>
        <taxon>Pterygota</taxon>
        <taxon>Neoptera</taxon>
        <taxon>Endopterygota</taxon>
        <taxon>Diptera</taxon>
        <taxon>Brachycera</taxon>
        <taxon>Muscomorpha</taxon>
        <taxon>Ephydroidea</taxon>
        <taxon>Drosophilidae</taxon>
        <taxon>Drosophila</taxon>
        <taxon>Sophophora</taxon>
    </lineage>
</organism>
<dbReference type="SMART" id="SM00020">
    <property type="entry name" value="Tryp_SPc"/>
    <property type="match status" value="1"/>
</dbReference>
<evidence type="ECO:0000259" key="4">
    <source>
        <dbReference type="PROSITE" id="PS50240"/>
    </source>
</evidence>
<keyword evidence="5" id="KW-1185">Reference proteome</keyword>
<dbReference type="Gene3D" id="2.40.10.10">
    <property type="entry name" value="Trypsin-like serine proteases"/>
    <property type="match status" value="1"/>
</dbReference>
<feature type="signal peptide" evidence="3">
    <location>
        <begin position="1"/>
        <end position="24"/>
    </location>
</feature>
<evidence type="ECO:0000256" key="2">
    <source>
        <dbReference type="ARBA" id="ARBA00024195"/>
    </source>
</evidence>
<evidence type="ECO:0000313" key="6">
    <source>
        <dbReference type="RefSeq" id="XP_017017582.1"/>
    </source>
</evidence>
<dbReference type="InterPro" id="IPR009003">
    <property type="entry name" value="Peptidase_S1_PA"/>
</dbReference>
<dbReference type="GO" id="GO:0004252">
    <property type="term" value="F:serine-type endopeptidase activity"/>
    <property type="evidence" value="ECO:0007669"/>
    <property type="project" value="InterPro"/>
</dbReference>
<dbReference type="RefSeq" id="XP_017017582.1">
    <property type="nucleotide sequence ID" value="XM_017162093.3"/>
</dbReference>
<keyword evidence="1" id="KW-1015">Disulfide bond</keyword>
<evidence type="ECO:0000256" key="1">
    <source>
        <dbReference type="ARBA" id="ARBA00023157"/>
    </source>
</evidence>
<feature type="chain" id="PRO_5027657645" evidence="3">
    <location>
        <begin position="25"/>
        <end position="291"/>
    </location>
</feature>
<evidence type="ECO:0000313" key="5">
    <source>
        <dbReference type="Proteomes" id="UP001652661"/>
    </source>
</evidence>
<dbReference type="GeneID" id="108071352"/>
<evidence type="ECO:0000256" key="3">
    <source>
        <dbReference type="SAM" id="SignalP"/>
    </source>
</evidence>
<dbReference type="OrthoDB" id="7840639at2759"/>
<dbReference type="InterPro" id="IPR043504">
    <property type="entry name" value="Peptidase_S1_PA_chymotrypsin"/>
</dbReference>
<comment type="similarity">
    <text evidence="2">Belongs to the peptidase S1 family. CLIP subfamily.</text>
</comment>
<dbReference type="Proteomes" id="UP001652661">
    <property type="component" value="Chromosome 3R"/>
</dbReference>
<sequence length="291" mass="32491">MEMLGSGKLVQLLVVALLATLALAGPQCGRLEEKLMYTTDQKTEPSEMPWVGLLMEDMDDHYQRTGCSVVIVNELHVLTTATCVKRFRTRSGDTKAVALLGIWDSNVSPGEELECNSLGFCTPGPVPRPVTKITVHPNFDKDTGDHNLAVLRLSEPVKWNNWIQPICMEGGSEPESLINRNLHFSGFNNDDSRKGKGMAMTVSKQKCRKLIADTESILPPEYQLCGFPLKRTKYFPGAPLMDVDVQRDVPQSFYLVALLVRNVVSNDDTTTQIYQDVRQARSWIMETTATK</sequence>
<dbReference type="InterPro" id="IPR001254">
    <property type="entry name" value="Trypsin_dom"/>
</dbReference>
<feature type="domain" description="Peptidase S1" evidence="4">
    <location>
        <begin position="23"/>
        <end position="289"/>
    </location>
</feature>
<dbReference type="AlphaFoldDB" id="A0A6P4HP30"/>
<dbReference type="PANTHER" id="PTHR24256">
    <property type="entry name" value="TRYPTASE-RELATED"/>
    <property type="match status" value="1"/>
</dbReference>
<accession>A0A6P4HP30</accession>
<keyword evidence="3" id="KW-0732">Signal</keyword>
<dbReference type="GO" id="GO:0006508">
    <property type="term" value="P:proteolysis"/>
    <property type="evidence" value="ECO:0007669"/>
    <property type="project" value="InterPro"/>
</dbReference>
<dbReference type="PROSITE" id="PS50240">
    <property type="entry name" value="TRYPSIN_DOM"/>
    <property type="match status" value="1"/>
</dbReference>
<reference evidence="6" key="1">
    <citation type="submission" date="2025-08" db="UniProtKB">
        <authorList>
            <consortium name="RefSeq"/>
        </authorList>
    </citation>
    <scope>IDENTIFICATION</scope>
    <source>
        <strain evidence="6">14028-0561.14</strain>
        <tissue evidence="6">Whole fly</tissue>
    </source>
</reference>
<dbReference type="SUPFAM" id="SSF50494">
    <property type="entry name" value="Trypsin-like serine proteases"/>
    <property type="match status" value="1"/>
</dbReference>
<protein>
    <submittedName>
        <fullName evidence="6">Phenoloxidase-activating factor 3</fullName>
    </submittedName>
</protein>
<dbReference type="Pfam" id="PF00089">
    <property type="entry name" value="Trypsin"/>
    <property type="match status" value="1"/>
</dbReference>
<proteinExistence type="inferred from homology"/>
<dbReference type="InterPro" id="IPR051487">
    <property type="entry name" value="Ser/Thr_Proteases_Immune/Dev"/>
</dbReference>
<gene>
    <name evidence="6" type="primary">LOC108071352</name>
</gene>
<name>A0A6P4HP30_DROKI</name>